<feature type="repeat" description="PPR" evidence="4">
    <location>
        <begin position="243"/>
        <end position="277"/>
    </location>
</feature>
<feature type="compositionally biased region" description="Low complexity" evidence="5">
    <location>
        <begin position="607"/>
        <end position="620"/>
    </location>
</feature>
<dbReference type="Pfam" id="PF01535">
    <property type="entry name" value="PPR"/>
    <property type="match status" value="3"/>
</dbReference>
<keyword evidence="7" id="KW-1185">Reference proteome</keyword>
<proteinExistence type="inferred from homology"/>
<dbReference type="PANTHER" id="PTHR47938:SF35">
    <property type="entry name" value="PENTATRICOPEPTIDE REPEAT-CONTAINING PROTEIN 4, MITOCHONDRIAL-RELATED"/>
    <property type="match status" value="1"/>
</dbReference>
<dbReference type="NCBIfam" id="TIGR00756">
    <property type="entry name" value="PPR"/>
    <property type="match status" value="6"/>
</dbReference>
<evidence type="ECO:0000256" key="2">
    <source>
        <dbReference type="ARBA" id="ARBA00022737"/>
    </source>
</evidence>
<dbReference type="Gene3D" id="1.25.40.10">
    <property type="entry name" value="Tetratricopeptide repeat domain"/>
    <property type="match status" value="3"/>
</dbReference>
<dbReference type="InterPro" id="IPR011990">
    <property type="entry name" value="TPR-like_helical_dom_sf"/>
</dbReference>
<feature type="region of interest" description="Disordered" evidence="5">
    <location>
        <begin position="607"/>
        <end position="628"/>
    </location>
</feature>
<accession>A0A453FSP2</accession>
<dbReference type="EnsemblPlants" id="AET3Gv20768600.10">
    <property type="protein sequence ID" value="AET3Gv20768600.10"/>
    <property type="gene ID" value="AET3Gv20768600"/>
</dbReference>
<evidence type="ECO:0000256" key="4">
    <source>
        <dbReference type="PROSITE-ProRule" id="PRU00708"/>
    </source>
</evidence>
<evidence type="ECO:0000256" key="1">
    <source>
        <dbReference type="ARBA" id="ARBA00007626"/>
    </source>
</evidence>
<evidence type="ECO:0000256" key="3">
    <source>
        <dbReference type="ARBA" id="ARBA00022946"/>
    </source>
</evidence>
<dbReference type="Gramene" id="AET3Gv20768600.10">
    <property type="protein sequence ID" value="AET3Gv20768600.10"/>
    <property type="gene ID" value="AET3Gv20768600"/>
</dbReference>
<dbReference type="GO" id="GO:0003729">
    <property type="term" value="F:mRNA binding"/>
    <property type="evidence" value="ECO:0007669"/>
    <property type="project" value="TreeGrafter"/>
</dbReference>
<evidence type="ECO:0000313" key="7">
    <source>
        <dbReference type="Proteomes" id="UP000015105"/>
    </source>
</evidence>
<evidence type="ECO:0000256" key="5">
    <source>
        <dbReference type="SAM" id="MobiDB-lite"/>
    </source>
</evidence>
<feature type="repeat" description="PPR" evidence="4">
    <location>
        <begin position="554"/>
        <end position="588"/>
    </location>
</feature>
<protein>
    <recommendedName>
        <fullName evidence="8">Pentacotripeptide-repeat region of PRORP domain-containing protein</fullName>
    </recommendedName>
</protein>
<evidence type="ECO:0008006" key="8">
    <source>
        <dbReference type="Google" id="ProtNLM"/>
    </source>
</evidence>
<dbReference type="AlphaFoldDB" id="A0A453FSP2"/>
<feature type="repeat" description="PPR" evidence="4">
    <location>
        <begin position="382"/>
        <end position="416"/>
    </location>
</feature>
<reference evidence="6" key="4">
    <citation type="submission" date="2019-03" db="UniProtKB">
        <authorList>
            <consortium name="EnsemblPlants"/>
        </authorList>
    </citation>
    <scope>IDENTIFICATION</scope>
</reference>
<evidence type="ECO:0000313" key="6">
    <source>
        <dbReference type="EnsemblPlants" id="AET3Gv20768600.10"/>
    </source>
</evidence>
<sequence length="628" mass="69771">MAMKLLYGFHHYNAERKLDFFMNCGSVSGNAVRHMSFNTSASTLSGEKRWRRLDSKSSEAFSLPRRRPRQKDCVFAFPSRAYYIALLTVDTRQLAARTSRSSMLRRVLAGAIARLSGPGFSNPPPRRRPLLPPNAPRLSTARVPSGGGEGSEGEDDDDPFSFPDQQQLPPDVARGVDAVVAAAEGAHLDAARAGALLEQCGAAASETLVVAALSRLRNSWAAAHAAFRWAAARGRPQPGYAPGRHACHSMLAILARHRRFDDARALLDEMRRRSLASPRAVLLLIRRYCAARDVASAIAAFRALPSFGIEPGVVQFHGLLGALCRYKNVKDAEHLLLSSEREFPFETKGFNIVLNGWCNMVCSVREAKRFWTVMELRGVARDVVSYGSMISCFSKAGSLDSVMKLFNRMKEAGIVPDRKVYNAVVHALAKGRCVDEARALVRSMEEKGVTPDTATYNSLIRPLCKARQVQEAREMFDEMVGRGLLASVRTFHALFDVATSPTEVFDLLDKMKTLHCEPEMDTYIMLIRKFCRWKQHDSVEKLWNAMPANGLTPDRSAYIVFIHGLFLNGKLEEAAKYYEEMKAKGFSPEEKTESMIQAWRSGRELAKASASAGSRSGSVSLKVTRREW</sequence>
<dbReference type="PROSITE" id="PS51375">
    <property type="entry name" value="PPR"/>
    <property type="match status" value="6"/>
</dbReference>
<reference evidence="6" key="5">
    <citation type="journal article" date="2021" name="G3 (Bethesda)">
        <title>Aegilops tauschii genome assembly Aet v5.0 features greater sequence contiguity and improved annotation.</title>
        <authorList>
            <person name="Wang L."/>
            <person name="Zhu T."/>
            <person name="Rodriguez J.C."/>
            <person name="Deal K.R."/>
            <person name="Dubcovsky J."/>
            <person name="McGuire P.E."/>
            <person name="Lux T."/>
            <person name="Spannagl M."/>
            <person name="Mayer K.F.X."/>
            <person name="Baldrich P."/>
            <person name="Meyers B.C."/>
            <person name="Huo N."/>
            <person name="Gu Y.Q."/>
            <person name="Zhou H."/>
            <person name="Devos K.M."/>
            <person name="Bennetzen J.L."/>
            <person name="Unver T."/>
            <person name="Budak H."/>
            <person name="Gulick P.J."/>
            <person name="Galiba G."/>
            <person name="Kalapos B."/>
            <person name="Nelson D.R."/>
            <person name="Li P."/>
            <person name="You F.M."/>
            <person name="Luo M.C."/>
            <person name="Dvorak J."/>
        </authorList>
    </citation>
    <scope>NUCLEOTIDE SEQUENCE [LARGE SCALE GENOMIC DNA]</scope>
    <source>
        <strain evidence="6">cv. AL8/78</strain>
    </source>
</reference>
<dbReference type="Proteomes" id="UP000015105">
    <property type="component" value="Chromosome 3D"/>
</dbReference>
<feature type="repeat" description="PPR" evidence="4">
    <location>
        <begin position="519"/>
        <end position="553"/>
    </location>
</feature>
<feature type="region of interest" description="Disordered" evidence="5">
    <location>
        <begin position="115"/>
        <end position="168"/>
    </location>
</feature>
<feature type="repeat" description="PPR" evidence="4">
    <location>
        <begin position="417"/>
        <end position="451"/>
    </location>
</feature>
<keyword evidence="3" id="KW-0809">Transit peptide</keyword>
<dbReference type="PANTHER" id="PTHR47938">
    <property type="entry name" value="RESPIRATORY COMPLEX I CHAPERONE (CIA84), PUTATIVE (AFU_ORTHOLOGUE AFUA_2G06020)-RELATED"/>
    <property type="match status" value="1"/>
</dbReference>
<name>A0A453FSP2_AEGTS</name>
<dbReference type="Pfam" id="PF13041">
    <property type="entry name" value="PPR_2"/>
    <property type="match status" value="2"/>
</dbReference>
<feature type="repeat" description="PPR" evidence="4">
    <location>
        <begin position="452"/>
        <end position="486"/>
    </location>
</feature>
<reference evidence="7" key="2">
    <citation type="journal article" date="2017" name="Nat. Plants">
        <title>The Aegilops tauschii genome reveals multiple impacts of transposons.</title>
        <authorList>
            <person name="Zhao G."/>
            <person name="Zou C."/>
            <person name="Li K."/>
            <person name="Wang K."/>
            <person name="Li T."/>
            <person name="Gao L."/>
            <person name="Zhang X."/>
            <person name="Wang H."/>
            <person name="Yang Z."/>
            <person name="Liu X."/>
            <person name="Jiang W."/>
            <person name="Mao L."/>
            <person name="Kong X."/>
            <person name="Jiao Y."/>
            <person name="Jia J."/>
        </authorList>
    </citation>
    <scope>NUCLEOTIDE SEQUENCE [LARGE SCALE GENOMIC DNA]</scope>
    <source>
        <strain evidence="7">cv. AL8/78</strain>
    </source>
</reference>
<dbReference type="STRING" id="200361.A0A453FSP2"/>
<dbReference type="InterPro" id="IPR002885">
    <property type="entry name" value="PPR_rpt"/>
</dbReference>
<organism evidence="6 7">
    <name type="scientific">Aegilops tauschii subsp. strangulata</name>
    <name type="common">Goatgrass</name>
    <dbReference type="NCBI Taxonomy" id="200361"/>
    <lineage>
        <taxon>Eukaryota</taxon>
        <taxon>Viridiplantae</taxon>
        <taxon>Streptophyta</taxon>
        <taxon>Embryophyta</taxon>
        <taxon>Tracheophyta</taxon>
        <taxon>Spermatophyta</taxon>
        <taxon>Magnoliopsida</taxon>
        <taxon>Liliopsida</taxon>
        <taxon>Poales</taxon>
        <taxon>Poaceae</taxon>
        <taxon>BOP clade</taxon>
        <taxon>Pooideae</taxon>
        <taxon>Triticodae</taxon>
        <taxon>Triticeae</taxon>
        <taxon>Triticinae</taxon>
        <taxon>Aegilops</taxon>
    </lineage>
</organism>
<keyword evidence="2" id="KW-0677">Repeat</keyword>
<comment type="similarity">
    <text evidence="1">Belongs to the PPR family. P subfamily.</text>
</comment>
<reference evidence="7" key="1">
    <citation type="journal article" date="2014" name="Science">
        <title>Ancient hybridizations among the ancestral genomes of bread wheat.</title>
        <authorList>
            <consortium name="International Wheat Genome Sequencing Consortium,"/>
            <person name="Marcussen T."/>
            <person name="Sandve S.R."/>
            <person name="Heier L."/>
            <person name="Spannagl M."/>
            <person name="Pfeifer M."/>
            <person name="Jakobsen K.S."/>
            <person name="Wulff B.B."/>
            <person name="Steuernagel B."/>
            <person name="Mayer K.F."/>
            <person name="Olsen O.A."/>
        </authorList>
    </citation>
    <scope>NUCLEOTIDE SEQUENCE [LARGE SCALE GENOMIC DNA]</scope>
    <source>
        <strain evidence="7">cv. AL8/78</strain>
    </source>
</reference>
<reference evidence="6" key="3">
    <citation type="journal article" date="2017" name="Nature">
        <title>Genome sequence of the progenitor of the wheat D genome Aegilops tauschii.</title>
        <authorList>
            <person name="Luo M.C."/>
            <person name="Gu Y.Q."/>
            <person name="Puiu D."/>
            <person name="Wang H."/>
            <person name="Twardziok S.O."/>
            <person name="Deal K.R."/>
            <person name="Huo N."/>
            <person name="Zhu T."/>
            <person name="Wang L."/>
            <person name="Wang Y."/>
            <person name="McGuire P.E."/>
            <person name="Liu S."/>
            <person name="Long H."/>
            <person name="Ramasamy R.K."/>
            <person name="Rodriguez J.C."/>
            <person name="Van S.L."/>
            <person name="Yuan L."/>
            <person name="Wang Z."/>
            <person name="Xia Z."/>
            <person name="Xiao L."/>
            <person name="Anderson O.D."/>
            <person name="Ouyang S."/>
            <person name="Liang Y."/>
            <person name="Zimin A.V."/>
            <person name="Pertea G."/>
            <person name="Qi P."/>
            <person name="Bennetzen J.L."/>
            <person name="Dai X."/>
            <person name="Dawson M.W."/>
            <person name="Muller H.G."/>
            <person name="Kugler K."/>
            <person name="Rivarola-Duarte L."/>
            <person name="Spannagl M."/>
            <person name="Mayer K.F.X."/>
            <person name="Lu F.H."/>
            <person name="Bevan M.W."/>
            <person name="Leroy P."/>
            <person name="Li P."/>
            <person name="You F.M."/>
            <person name="Sun Q."/>
            <person name="Liu Z."/>
            <person name="Lyons E."/>
            <person name="Wicker T."/>
            <person name="Salzberg S.L."/>
            <person name="Devos K.M."/>
            <person name="Dvorak J."/>
        </authorList>
    </citation>
    <scope>NUCLEOTIDE SEQUENCE [LARGE SCALE GENOMIC DNA]</scope>
    <source>
        <strain evidence="6">cv. AL8/78</strain>
    </source>
</reference>